<dbReference type="Proteomes" id="UP000287527">
    <property type="component" value="Unassembled WGS sequence"/>
</dbReference>
<dbReference type="OrthoDB" id="6945224at2"/>
<dbReference type="AlphaFoldDB" id="A0A444H8P8"/>
<protein>
    <recommendedName>
        <fullName evidence="3">DUF4747 family protein</fullName>
    </recommendedName>
</protein>
<evidence type="ECO:0008006" key="3">
    <source>
        <dbReference type="Google" id="ProtNLM"/>
    </source>
</evidence>
<gene>
    <name evidence="1" type="ORF">EPI11_11385</name>
</gene>
<dbReference type="EMBL" id="SBII01000008">
    <property type="protein sequence ID" value="RWW99548.1"/>
    <property type="molecule type" value="Genomic_DNA"/>
</dbReference>
<evidence type="ECO:0000313" key="1">
    <source>
        <dbReference type="EMBL" id="RWW99548.1"/>
    </source>
</evidence>
<reference evidence="1 2" key="1">
    <citation type="submission" date="2019-01" db="EMBL/GenBank/DDBJ databases">
        <title>Flavobacterium sp. nov.,isolated from freshwater.</title>
        <authorList>
            <person name="Zhang R."/>
            <person name="Du Z.-J."/>
        </authorList>
    </citation>
    <scope>NUCLEOTIDE SEQUENCE [LARGE SCALE GENOMIC DNA]</scope>
    <source>
        <strain evidence="1 2">1E403</strain>
    </source>
</reference>
<accession>A0A444H8P8</accession>
<name>A0A444H8P8_9FLAO</name>
<evidence type="ECO:0000313" key="2">
    <source>
        <dbReference type="Proteomes" id="UP000287527"/>
    </source>
</evidence>
<organism evidence="1 2">
    <name type="scientific">Flavobacterium cerinum</name>
    <dbReference type="NCBI Taxonomy" id="2502784"/>
    <lineage>
        <taxon>Bacteria</taxon>
        <taxon>Pseudomonadati</taxon>
        <taxon>Bacteroidota</taxon>
        <taxon>Flavobacteriia</taxon>
        <taxon>Flavobacteriales</taxon>
        <taxon>Flavobacteriaceae</taxon>
        <taxon>Flavobacterium</taxon>
    </lineage>
</organism>
<proteinExistence type="predicted"/>
<sequence>MIFRIYRYHLSPLSNDNKEINIEGQNKTFTATELKENKNIFFENTLNNVDFYNNSRNVLKIELNSDNIFVIKLANKKSVNVVENFVEKEIPTHPFVYILIDNDNSEQKIAISHNSDAFSNPDVVKNILSRELDKGLKKYGLAIKIEGLYQKEAVWKMIQAHKNELKSLEIKYIKPNLASISASLPEEFKKLTERLNSQESTINFRAASNGVLENINRNNSDLVGLIDYTSEGAGNVKIGIKGYKKKISSIDTPVEIGIEEATFEGKPEDIIKVIKEVL</sequence>
<keyword evidence="2" id="KW-1185">Reference proteome</keyword>
<dbReference type="RefSeq" id="WP_128390099.1">
    <property type="nucleotide sequence ID" value="NZ_SBII01000008.1"/>
</dbReference>
<comment type="caution">
    <text evidence="1">The sequence shown here is derived from an EMBL/GenBank/DDBJ whole genome shotgun (WGS) entry which is preliminary data.</text>
</comment>